<dbReference type="InterPro" id="IPR011008">
    <property type="entry name" value="Dimeric_a/b-barrel"/>
</dbReference>
<gene>
    <name evidence="2" type="ORF">NM203_23060</name>
</gene>
<dbReference type="Gene3D" id="3.30.70.100">
    <property type="match status" value="1"/>
</dbReference>
<feature type="domain" description="ABM" evidence="1">
    <location>
        <begin position="5"/>
        <end position="98"/>
    </location>
</feature>
<keyword evidence="3" id="KW-1185">Reference proteome</keyword>
<comment type="caution">
    <text evidence="2">The sequence shown here is derived from an EMBL/GenBank/DDBJ whole genome shotgun (WGS) entry which is preliminary data.</text>
</comment>
<evidence type="ECO:0000259" key="1">
    <source>
        <dbReference type="PROSITE" id="PS51725"/>
    </source>
</evidence>
<dbReference type="Pfam" id="PF03992">
    <property type="entry name" value="ABM"/>
    <property type="match status" value="1"/>
</dbReference>
<keyword evidence="2" id="KW-0503">Monooxygenase</keyword>
<sequence length="98" mass="10184">MITSVIVAGHITVAPQDRAAYLAGCADVVRQARAADGCLDFAISADLLDPSRINILERWSSRAAVDAFRGSGPDDGQGAAMTSASVTEYDIAGERSLS</sequence>
<proteinExistence type="predicted"/>
<dbReference type="SUPFAM" id="SSF54909">
    <property type="entry name" value="Dimeric alpha+beta barrel"/>
    <property type="match status" value="1"/>
</dbReference>
<keyword evidence="2" id="KW-0560">Oxidoreductase</keyword>
<dbReference type="GO" id="GO:0004497">
    <property type="term" value="F:monooxygenase activity"/>
    <property type="evidence" value="ECO:0007669"/>
    <property type="project" value="UniProtKB-KW"/>
</dbReference>
<name>A0ABT1M7C2_9MYCO</name>
<dbReference type="RefSeq" id="WP_255062821.1">
    <property type="nucleotide sequence ID" value="NZ_JANDBD010000010.1"/>
</dbReference>
<accession>A0ABT1M7C2</accession>
<protein>
    <submittedName>
        <fullName evidence="2">Antibiotic biosynthesis monooxygenase</fullName>
    </submittedName>
</protein>
<dbReference type="InterPro" id="IPR007138">
    <property type="entry name" value="ABM_dom"/>
</dbReference>
<reference evidence="2 3" key="1">
    <citation type="submission" date="2022-06" db="EMBL/GenBank/DDBJ databases">
        <title>Mycolicibacterium sp. CAU 1645 isolated from seawater.</title>
        <authorList>
            <person name="Kim W."/>
        </authorList>
    </citation>
    <scope>NUCLEOTIDE SEQUENCE [LARGE SCALE GENOMIC DNA]</scope>
    <source>
        <strain evidence="2 3">CAU 1645</strain>
    </source>
</reference>
<organism evidence="2 3">
    <name type="scientific">Mycolicibacterium arenosum</name>
    <dbReference type="NCBI Taxonomy" id="2952157"/>
    <lineage>
        <taxon>Bacteria</taxon>
        <taxon>Bacillati</taxon>
        <taxon>Actinomycetota</taxon>
        <taxon>Actinomycetes</taxon>
        <taxon>Mycobacteriales</taxon>
        <taxon>Mycobacteriaceae</taxon>
        <taxon>Mycolicibacterium</taxon>
    </lineage>
</organism>
<dbReference type="PROSITE" id="PS51725">
    <property type="entry name" value="ABM"/>
    <property type="match status" value="1"/>
</dbReference>
<dbReference type="Proteomes" id="UP001651690">
    <property type="component" value="Unassembled WGS sequence"/>
</dbReference>
<evidence type="ECO:0000313" key="2">
    <source>
        <dbReference type="EMBL" id="MCP9275074.1"/>
    </source>
</evidence>
<dbReference type="EMBL" id="JANDBD010000010">
    <property type="protein sequence ID" value="MCP9275074.1"/>
    <property type="molecule type" value="Genomic_DNA"/>
</dbReference>
<evidence type="ECO:0000313" key="3">
    <source>
        <dbReference type="Proteomes" id="UP001651690"/>
    </source>
</evidence>